<dbReference type="GO" id="GO:0003677">
    <property type="term" value="F:DNA binding"/>
    <property type="evidence" value="ECO:0007669"/>
    <property type="project" value="InterPro"/>
</dbReference>
<evidence type="ECO:0000313" key="4">
    <source>
        <dbReference type="Proteomes" id="UP000446866"/>
    </source>
</evidence>
<organism evidence="3 4">
    <name type="scientific">Anaerotruncus colihominis</name>
    <dbReference type="NCBI Taxonomy" id="169435"/>
    <lineage>
        <taxon>Bacteria</taxon>
        <taxon>Bacillati</taxon>
        <taxon>Bacillota</taxon>
        <taxon>Clostridia</taxon>
        <taxon>Eubacteriales</taxon>
        <taxon>Oscillospiraceae</taxon>
        <taxon>Anaerotruncus</taxon>
    </lineage>
</organism>
<evidence type="ECO:0000313" key="3">
    <source>
        <dbReference type="EMBL" id="NBH61690.1"/>
    </source>
</evidence>
<comment type="caution">
    <text evidence="3">The sequence shown here is derived from an EMBL/GenBank/DDBJ whole genome shotgun (WGS) entry which is preliminary data.</text>
</comment>
<dbReference type="Gene3D" id="2.30.31.70">
    <property type="match status" value="1"/>
</dbReference>
<accession>A0A845QHS7</accession>
<protein>
    <recommendedName>
        <fullName evidence="2">Transcriptional coactivator p15 (PC4) C-terminal domain-containing protein</fullName>
    </recommendedName>
</protein>
<sequence>MSEKNITFEIKEHLGVITRFESGWNRELNIISWNGATAKYDLRDWDPHHERMRKGITLHAAEMRKLVDLYLNNNTRKAVEEGRRLEKQRRDRQREQFEQSAEARGAIAEAVDAESYEAALPPEPEVAEGEDLSCASQKPCQCSAEEVEESRADTETEQESVDLTPVQVSDATPF</sequence>
<dbReference type="GO" id="GO:0006355">
    <property type="term" value="P:regulation of DNA-templated transcription"/>
    <property type="evidence" value="ECO:0007669"/>
    <property type="project" value="InterPro"/>
</dbReference>
<evidence type="ECO:0000256" key="1">
    <source>
        <dbReference type="SAM" id="MobiDB-lite"/>
    </source>
</evidence>
<name>A0A845QHS7_9FIRM</name>
<dbReference type="Pfam" id="PF02229">
    <property type="entry name" value="PC4"/>
    <property type="match status" value="1"/>
</dbReference>
<dbReference type="AlphaFoldDB" id="A0A845QHS7"/>
<keyword evidence="4" id="KW-1185">Reference proteome</keyword>
<dbReference type="EMBL" id="QXWK01000014">
    <property type="protein sequence ID" value="NBH61690.1"/>
    <property type="molecule type" value="Genomic_DNA"/>
</dbReference>
<dbReference type="InterPro" id="IPR003173">
    <property type="entry name" value="PC4_C"/>
</dbReference>
<feature type="compositionally biased region" description="Basic and acidic residues" evidence="1">
    <location>
        <begin position="78"/>
        <end position="97"/>
    </location>
</feature>
<feature type="domain" description="Transcriptional coactivator p15 (PC4) C-terminal" evidence="2">
    <location>
        <begin position="20"/>
        <end position="68"/>
    </location>
</feature>
<reference evidence="3 4" key="1">
    <citation type="submission" date="2018-08" db="EMBL/GenBank/DDBJ databases">
        <title>Murine metabolic-syndrome-specific gut microbial biobank.</title>
        <authorList>
            <person name="Liu C."/>
        </authorList>
    </citation>
    <scope>NUCLEOTIDE SEQUENCE [LARGE SCALE GENOMIC DNA]</scope>
    <source>
        <strain evidence="3 4">28</strain>
    </source>
</reference>
<gene>
    <name evidence="3" type="ORF">D0435_08500</name>
</gene>
<proteinExistence type="predicted"/>
<dbReference type="Proteomes" id="UP000446866">
    <property type="component" value="Unassembled WGS sequence"/>
</dbReference>
<evidence type="ECO:0000259" key="2">
    <source>
        <dbReference type="Pfam" id="PF02229"/>
    </source>
</evidence>
<feature type="region of interest" description="Disordered" evidence="1">
    <location>
        <begin position="144"/>
        <end position="174"/>
    </location>
</feature>
<feature type="region of interest" description="Disordered" evidence="1">
    <location>
        <begin position="78"/>
        <end position="106"/>
    </location>
</feature>